<evidence type="ECO:0000256" key="2">
    <source>
        <dbReference type="ARBA" id="ARBA00004733"/>
    </source>
</evidence>
<dbReference type="GO" id="GO:0004834">
    <property type="term" value="F:tryptophan synthase activity"/>
    <property type="evidence" value="ECO:0007669"/>
    <property type="project" value="UniProtKB-EC"/>
</dbReference>
<dbReference type="CDD" id="cd06446">
    <property type="entry name" value="Trp-synth_B"/>
    <property type="match status" value="1"/>
</dbReference>
<keyword evidence="5 11" id="KW-0028">Amino-acid biosynthesis</keyword>
<sequence>MKELNPLGNFAERQAIAPAALHQSAPYNLPDSRGHFGPYGGSFAAETLTLALTELREAYAHYQNDEQFLAEFHTELKHFVGRPSPVYHAKRWSELAGGAQIYFKREDLNHTGAHKINNVIGQALLAKRMGKKRIIAETGAGQHGVATATICARFGMECIVYMGSEDVKRQLQNVYRMNLLGAKVVPVESGSKTLKDALNEAMRDWVTNVESTFYIIGTVAGPHPYPMMVRDFQSVIGNECIVQMPEIASRQPDYVVAAVGGGSNAMGIFYPYIDYKDVKLVGVEAAGDGLDSGRHSASLTLGSPGVLHGNRTYLLQDENGQIIETHSVSAGLDYPGVGPEHAWLKDSGRASYECITDDEALEAFNTCCRIEGIIPALESSHALAYAAKLAASLPKDKIVLANLSGRGDKDMHTVQQRQG</sequence>
<comment type="cofactor">
    <cofactor evidence="1 11">
        <name>pyridoxal 5'-phosphate</name>
        <dbReference type="ChEBI" id="CHEBI:597326"/>
    </cofactor>
</comment>
<evidence type="ECO:0000256" key="3">
    <source>
        <dbReference type="ARBA" id="ARBA00009982"/>
    </source>
</evidence>
<name>A0ABX2LSX5_9BURK</name>
<dbReference type="NCBIfam" id="TIGR00263">
    <property type="entry name" value="trpB"/>
    <property type="match status" value="1"/>
</dbReference>
<dbReference type="HAMAP" id="MF_00133">
    <property type="entry name" value="Trp_synth_beta"/>
    <property type="match status" value="1"/>
</dbReference>
<proteinExistence type="inferred from homology"/>
<evidence type="ECO:0000259" key="12">
    <source>
        <dbReference type="Pfam" id="PF00291"/>
    </source>
</evidence>
<evidence type="ECO:0000256" key="8">
    <source>
        <dbReference type="ARBA" id="ARBA00023141"/>
    </source>
</evidence>
<evidence type="ECO:0000256" key="6">
    <source>
        <dbReference type="ARBA" id="ARBA00022822"/>
    </source>
</evidence>
<dbReference type="InterPro" id="IPR023026">
    <property type="entry name" value="Trp_synth_beta/beta-like"/>
</dbReference>
<comment type="function">
    <text evidence="11">The beta subunit is responsible for the synthesis of L-tryptophan from indole and L-serine.</text>
</comment>
<dbReference type="PROSITE" id="PS00168">
    <property type="entry name" value="TRP_SYNTHASE_BETA"/>
    <property type="match status" value="1"/>
</dbReference>
<evidence type="ECO:0000256" key="1">
    <source>
        <dbReference type="ARBA" id="ARBA00001933"/>
    </source>
</evidence>
<dbReference type="EC" id="4.2.1.20" evidence="11"/>
<comment type="caution">
    <text evidence="13">The sequence shown here is derived from an EMBL/GenBank/DDBJ whole genome shotgun (WGS) entry which is preliminary data.</text>
</comment>
<dbReference type="PIRSF" id="PIRSF001413">
    <property type="entry name" value="Trp_syn_beta"/>
    <property type="match status" value="1"/>
</dbReference>
<dbReference type="InterPro" id="IPR001926">
    <property type="entry name" value="TrpB-like_PALP"/>
</dbReference>
<accession>A0ABX2LSX5</accession>
<comment type="subunit">
    <text evidence="4 11">Tetramer of two alpha and two beta chains.</text>
</comment>
<feature type="modified residue" description="N6-(pyridoxal phosphate)lysine" evidence="11">
    <location>
        <position position="115"/>
    </location>
</feature>
<evidence type="ECO:0000313" key="14">
    <source>
        <dbReference type="Proteomes" id="UP000536746"/>
    </source>
</evidence>
<dbReference type="Pfam" id="PF00291">
    <property type="entry name" value="PALP"/>
    <property type="match status" value="1"/>
</dbReference>
<dbReference type="EMBL" id="JABFMT010000004">
    <property type="protein sequence ID" value="NUU01206.1"/>
    <property type="molecule type" value="Genomic_DNA"/>
</dbReference>
<evidence type="ECO:0000313" key="13">
    <source>
        <dbReference type="EMBL" id="NUU01206.1"/>
    </source>
</evidence>
<dbReference type="PANTHER" id="PTHR48077:SF3">
    <property type="entry name" value="TRYPTOPHAN SYNTHASE"/>
    <property type="match status" value="1"/>
</dbReference>
<dbReference type="InterPro" id="IPR006653">
    <property type="entry name" value="Trp_synth_b_CS"/>
</dbReference>
<evidence type="ECO:0000256" key="5">
    <source>
        <dbReference type="ARBA" id="ARBA00022605"/>
    </source>
</evidence>
<dbReference type="InterPro" id="IPR036052">
    <property type="entry name" value="TrpB-like_PALP_sf"/>
</dbReference>
<keyword evidence="9 11" id="KW-0456">Lyase</keyword>
<reference evidence="13 14" key="1">
    <citation type="journal article" date="2020" name="Front. Plant Sci.">
        <title>Isolation of Rhizosphere Bacteria That Improve Quality and Water Stress Tolerance in Greenhouse Ornamentals.</title>
        <authorList>
            <person name="Nordstedt N.P."/>
            <person name="Jones M.L."/>
        </authorList>
    </citation>
    <scope>NUCLEOTIDE SEQUENCE [LARGE SCALE GENOMIC DNA]</scope>
    <source>
        <strain evidence="13 14">C6C2</strain>
    </source>
</reference>
<dbReference type="SUPFAM" id="SSF53686">
    <property type="entry name" value="Tryptophan synthase beta subunit-like PLP-dependent enzymes"/>
    <property type="match status" value="1"/>
</dbReference>
<dbReference type="Proteomes" id="UP000536746">
    <property type="component" value="Unassembled WGS sequence"/>
</dbReference>
<protein>
    <recommendedName>
        <fullName evidence="11">Tryptophan synthase beta chain</fullName>
        <ecNumber evidence="11">4.2.1.20</ecNumber>
    </recommendedName>
</protein>
<evidence type="ECO:0000256" key="7">
    <source>
        <dbReference type="ARBA" id="ARBA00022898"/>
    </source>
</evidence>
<organism evidence="13 14">
    <name type="scientific">Herbaspirillum robiniae</name>
    <dbReference type="NCBI Taxonomy" id="2014887"/>
    <lineage>
        <taxon>Bacteria</taxon>
        <taxon>Pseudomonadati</taxon>
        <taxon>Pseudomonadota</taxon>
        <taxon>Betaproteobacteria</taxon>
        <taxon>Burkholderiales</taxon>
        <taxon>Oxalobacteraceae</taxon>
        <taxon>Herbaspirillum</taxon>
    </lineage>
</organism>
<feature type="domain" description="Tryptophan synthase beta chain-like PALP" evidence="12">
    <location>
        <begin position="81"/>
        <end position="405"/>
    </location>
</feature>
<comment type="catalytic activity">
    <reaction evidence="10 11">
        <text>(1S,2R)-1-C-(indol-3-yl)glycerol 3-phosphate + L-serine = D-glyceraldehyde 3-phosphate + L-tryptophan + H2O</text>
        <dbReference type="Rhea" id="RHEA:10532"/>
        <dbReference type="ChEBI" id="CHEBI:15377"/>
        <dbReference type="ChEBI" id="CHEBI:33384"/>
        <dbReference type="ChEBI" id="CHEBI:57912"/>
        <dbReference type="ChEBI" id="CHEBI:58866"/>
        <dbReference type="ChEBI" id="CHEBI:59776"/>
        <dbReference type="EC" id="4.2.1.20"/>
    </reaction>
</comment>
<dbReference type="InterPro" id="IPR006654">
    <property type="entry name" value="Trp_synth_beta"/>
</dbReference>
<dbReference type="PANTHER" id="PTHR48077">
    <property type="entry name" value="TRYPTOPHAN SYNTHASE-RELATED"/>
    <property type="match status" value="1"/>
</dbReference>
<keyword evidence="8 11" id="KW-0057">Aromatic amino acid biosynthesis</keyword>
<keyword evidence="7 11" id="KW-0663">Pyridoxal phosphate</keyword>
<dbReference type="RefSeq" id="WP_079215708.1">
    <property type="nucleotide sequence ID" value="NZ_CP018845.1"/>
</dbReference>
<evidence type="ECO:0000256" key="9">
    <source>
        <dbReference type="ARBA" id="ARBA00023239"/>
    </source>
</evidence>
<gene>
    <name evidence="11 13" type="primary">trpB</name>
    <name evidence="13" type="ORF">HNO84_06335</name>
</gene>
<dbReference type="Gene3D" id="3.40.50.1100">
    <property type="match status" value="2"/>
</dbReference>
<evidence type="ECO:0000256" key="11">
    <source>
        <dbReference type="HAMAP-Rule" id="MF_00133"/>
    </source>
</evidence>
<keyword evidence="14" id="KW-1185">Reference proteome</keyword>
<keyword evidence="6 11" id="KW-0822">Tryptophan biosynthesis</keyword>
<evidence type="ECO:0000256" key="10">
    <source>
        <dbReference type="ARBA" id="ARBA00049047"/>
    </source>
</evidence>
<comment type="pathway">
    <text evidence="2 11">Amino-acid biosynthesis; L-tryptophan biosynthesis; L-tryptophan from chorismate: step 5/5.</text>
</comment>
<evidence type="ECO:0000256" key="4">
    <source>
        <dbReference type="ARBA" id="ARBA00011270"/>
    </source>
</evidence>
<comment type="similarity">
    <text evidence="3 11">Belongs to the TrpB family.</text>
</comment>